<name>A0AB38ZLW2_9VIRU</name>
<accession>A0AB38ZLW2</accession>
<organism evidence="1">
    <name type="scientific">Mantoniella tinhauana virus 1</name>
    <dbReference type="NCBI Taxonomy" id="3111543"/>
    <lineage>
        <taxon>Viruses</taxon>
    </lineage>
</organism>
<dbReference type="EMBL" id="PP130629">
    <property type="protein sequence ID" value="XAO13360.1"/>
    <property type="molecule type" value="Genomic_DNA"/>
</dbReference>
<proteinExistence type="predicted"/>
<reference evidence="1" key="1">
    <citation type="submission" date="2024-01" db="EMBL/GenBank/DDBJ databases">
        <title>Genomic and biogeographic characterisation of Mantoniella tinhauana virus 1, the first discovered Mantoniella-infecting prasinovirus.</title>
        <authorList>
            <person name="Rey Redondo E."/>
            <person name="Yung C.C.M."/>
        </authorList>
    </citation>
    <scope>NUCLEOTIDE SEQUENCE</scope>
    <source>
        <strain evidence="1">Lau Fau Shan</strain>
    </source>
</reference>
<sequence length="86" mass="9557">MYYSPPAKSGGSEMIIIMMMMMMMCCFFSVLGAGGWYLTRPEEGDKCDGKDDNGEYQIDEDGKCVLVSCDDGYTMSSNGKKCEKDE</sequence>
<evidence type="ECO:0000313" key="1">
    <source>
        <dbReference type="EMBL" id="XAO13360.1"/>
    </source>
</evidence>
<protein>
    <submittedName>
        <fullName evidence="1">Uncharacterized protein</fullName>
    </submittedName>
</protein>